<evidence type="ECO:0000256" key="9">
    <source>
        <dbReference type="ARBA" id="ARBA00023098"/>
    </source>
</evidence>
<dbReference type="GO" id="GO:0016020">
    <property type="term" value="C:membrane"/>
    <property type="evidence" value="ECO:0007669"/>
    <property type="project" value="UniProtKB-SubCell"/>
</dbReference>
<evidence type="ECO:0000256" key="7">
    <source>
        <dbReference type="ARBA" id="ARBA00023002"/>
    </source>
</evidence>
<dbReference type="PATRIC" id="fig|1304275.5.peg.2666"/>
<dbReference type="GO" id="GO:0016717">
    <property type="term" value="F:oxidoreductase activity, acting on paired donors, with oxidation of a pair of donors resulting in the reduction of molecular oxygen to two molecules of water"/>
    <property type="evidence" value="ECO:0007669"/>
    <property type="project" value="InterPro"/>
</dbReference>
<evidence type="ECO:0000256" key="12">
    <source>
        <dbReference type="SAM" id="Phobius"/>
    </source>
</evidence>
<dbReference type="PANTHER" id="PTHR11351:SF31">
    <property type="entry name" value="DESATURASE 1, ISOFORM A-RELATED"/>
    <property type="match status" value="1"/>
</dbReference>
<keyword evidence="15" id="KW-1185">Reference proteome</keyword>
<dbReference type="CDD" id="cd03505">
    <property type="entry name" value="Delta9-FADS-like"/>
    <property type="match status" value="1"/>
</dbReference>
<dbReference type="RefSeq" id="WP_051883496.1">
    <property type="nucleotide sequence ID" value="NZ_APNK01000022.1"/>
</dbReference>
<feature type="transmembrane region" description="Helical" evidence="12">
    <location>
        <begin position="163"/>
        <end position="188"/>
    </location>
</feature>
<feature type="transmembrane region" description="Helical" evidence="12">
    <location>
        <begin position="21"/>
        <end position="41"/>
    </location>
</feature>
<dbReference type="InterPro" id="IPR015876">
    <property type="entry name" value="Acyl-CoA_DS"/>
</dbReference>
<evidence type="ECO:0000256" key="3">
    <source>
        <dbReference type="ARBA" id="ARBA00022516"/>
    </source>
</evidence>
<keyword evidence="7" id="KW-0560">Oxidoreductase</keyword>
<evidence type="ECO:0000256" key="4">
    <source>
        <dbReference type="ARBA" id="ARBA00022692"/>
    </source>
</evidence>
<evidence type="ECO:0000313" key="15">
    <source>
        <dbReference type="Proteomes" id="UP000028302"/>
    </source>
</evidence>
<evidence type="ECO:0000256" key="5">
    <source>
        <dbReference type="ARBA" id="ARBA00022832"/>
    </source>
</evidence>
<keyword evidence="10 12" id="KW-0472">Membrane</keyword>
<evidence type="ECO:0000313" key="14">
    <source>
        <dbReference type="EMBL" id="KEZ76776.1"/>
    </source>
</evidence>
<evidence type="ECO:0000256" key="1">
    <source>
        <dbReference type="ARBA" id="ARBA00004141"/>
    </source>
</evidence>
<keyword evidence="5" id="KW-0276">Fatty acid metabolism</keyword>
<name>A0A084IJ92_SALHC</name>
<keyword evidence="9" id="KW-0443">Lipid metabolism</keyword>
<keyword evidence="3" id="KW-0444">Lipid biosynthesis</keyword>
<keyword evidence="6 12" id="KW-1133">Transmembrane helix</keyword>
<comment type="caution">
    <text evidence="14">The sequence shown here is derived from an EMBL/GenBank/DDBJ whole genome shotgun (WGS) entry which is preliminary data.</text>
</comment>
<proteinExistence type="inferred from homology"/>
<evidence type="ECO:0000256" key="8">
    <source>
        <dbReference type="ARBA" id="ARBA00023004"/>
    </source>
</evidence>
<keyword evidence="11" id="KW-0275">Fatty acid biosynthesis</keyword>
<dbReference type="Pfam" id="PF00487">
    <property type="entry name" value="FA_desaturase"/>
    <property type="match status" value="1"/>
</dbReference>
<dbReference type="Proteomes" id="UP000028302">
    <property type="component" value="Unassembled WGS sequence"/>
</dbReference>
<evidence type="ECO:0000256" key="11">
    <source>
        <dbReference type="ARBA" id="ARBA00023160"/>
    </source>
</evidence>
<sequence length="401" mass="46945">MSEKTKRFRFPQNQHMDDHFDWWNFMPMGLMHVALIGIWWTGFTWTSVAMCAFLYVARVFGITAGYHRYFSHRGYKTSRVFQFLLALLGSTALQKGPLWWSAKHREHHRDTDEPEDAHSPRHYGFLDAHVGWVYREARSSPDMDLIKDFSKYPEIRWIERHQFLPGVTLAVICFLIGGWSGLLVGWLLSTILVYHATFTINSLDHMFGRQRYLTGDDSRNNWIMALLSLGEGWHNNHHYYPATARNGFFWWEFDPTYYMLVGLEKVGLVWDLRQPPKSILANEKPPTQKIIDKCAVYIAAGFSADRISANIRERWEGSHVMEDLRKHARDKWSAAEAYLAEVELPEFPSVDELKARAHKQFKIRHEGLDRAIERAQDMLRRSVAHRLIEQAQSEQGHVQQV</sequence>
<keyword evidence="4 12" id="KW-0812">Transmembrane</keyword>
<dbReference type="PRINTS" id="PR00075">
    <property type="entry name" value="FACDDSATRASE"/>
</dbReference>
<dbReference type="GO" id="GO:0006633">
    <property type="term" value="P:fatty acid biosynthetic process"/>
    <property type="evidence" value="ECO:0007669"/>
    <property type="project" value="UniProtKB-KW"/>
</dbReference>
<protein>
    <submittedName>
        <fullName evidence="14">Fatty acid desaturase</fullName>
    </submittedName>
</protein>
<dbReference type="AlphaFoldDB" id="A0A084IJ92"/>
<organism evidence="14 15">
    <name type="scientific">Salinisphaera hydrothermalis (strain C41B8)</name>
    <dbReference type="NCBI Taxonomy" id="1304275"/>
    <lineage>
        <taxon>Bacteria</taxon>
        <taxon>Pseudomonadati</taxon>
        <taxon>Pseudomonadota</taxon>
        <taxon>Gammaproteobacteria</taxon>
        <taxon>Salinisphaerales</taxon>
        <taxon>Salinisphaeraceae</taxon>
        <taxon>Salinisphaera</taxon>
    </lineage>
</organism>
<feature type="domain" description="Fatty acid desaturase" evidence="13">
    <location>
        <begin position="44"/>
        <end position="244"/>
    </location>
</feature>
<keyword evidence="8" id="KW-0408">Iron</keyword>
<dbReference type="InterPro" id="IPR005804">
    <property type="entry name" value="FA_desaturase_dom"/>
</dbReference>
<comment type="subcellular location">
    <subcellularLocation>
        <location evidence="1">Membrane</location>
        <topology evidence="1">Multi-pass membrane protein</topology>
    </subcellularLocation>
</comment>
<feature type="transmembrane region" description="Helical" evidence="12">
    <location>
        <begin position="47"/>
        <end position="66"/>
    </location>
</feature>
<accession>A0A084IJ92</accession>
<evidence type="ECO:0000259" key="13">
    <source>
        <dbReference type="Pfam" id="PF00487"/>
    </source>
</evidence>
<dbReference type="EMBL" id="APNK01000022">
    <property type="protein sequence ID" value="KEZ76776.1"/>
    <property type="molecule type" value="Genomic_DNA"/>
</dbReference>
<dbReference type="eggNOG" id="COG1398">
    <property type="taxonomic scope" value="Bacteria"/>
</dbReference>
<evidence type="ECO:0000256" key="6">
    <source>
        <dbReference type="ARBA" id="ARBA00022989"/>
    </source>
</evidence>
<comment type="similarity">
    <text evidence="2">Belongs to the fatty acid desaturase type 2 family.</text>
</comment>
<reference evidence="14 15" key="1">
    <citation type="submission" date="2013-03" db="EMBL/GenBank/DDBJ databases">
        <title>Salinisphaera hydrothermalis C41B8 Genome Sequencing.</title>
        <authorList>
            <person name="Li C."/>
            <person name="Lai Q."/>
            <person name="Shao Z."/>
        </authorList>
    </citation>
    <scope>NUCLEOTIDE SEQUENCE [LARGE SCALE GENOMIC DNA]</scope>
    <source>
        <strain evidence="14 15">C41B8</strain>
    </source>
</reference>
<gene>
    <name evidence="14" type="ORF">C41B8_13055</name>
</gene>
<evidence type="ECO:0000256" key="10">
    <source>
        <dbReference type="ARBA" id="ARBA00023136"/>
    </source>
</evidence>
<dbReference type="PANTHER" id="PTHR11351">
    <property type="entry name" value="ACYL-COA DESATURASE"/>
    <property type="match status" value="1"/>
</dbReference>
<dbReference type="STRING" id="1304275.C41B8_13055"/>
<evidence type="ECO:0000256" key="2">
    <source>
        <dbReference type="ARBA" id="ARBA00008749"/>
    </source>
</evidence>